<protein>
    <recommendedName>
        <fullName evidence="4">Nucleotide-diphospho-sugar transferase</fullName>
    </recommendedName>
</protein>
<reference evidence="2" key="3">
    <citation type="submission" date="2021-06" db="EMBL/GenBank/DDBJ databases">
        <title>Updating the genus Pseudomonas: Description of 43 new species and partition of the Pseudomonas putida group.</title>
        <authorList>
            <person name="Girard L."/>
            <person name="Lood C."/>
            <person name="Vandamme P."/>
            <person name="Rokni-Zadeh H."/>
            <person name="Van Noort V."/>
            <person name="Hofte M."/>
            <person name="Lavigne R."/>
            <person name="De Mot R."/>
        </authorList>
    </citation>
    <scope>NUCLEOTIDE SEQUENCE</scope>
    <source>
        <strain evidence="2">RW4S2</strain>
    </source>
</reference>
<dbReference type="EMBL" id="JABWRP020000005">
    <property type="protein sequence ID" value="MBV4541117.1"/>
    <property type="molecule type" value="Genomic_DNA"/>
</dbReference>
<reference evidence="1 3" key="1">
    <citation type="journal article" date="2020" name="Microorganisms">
        <title>Reliable Identification of Environmental Pseudomonas Isolates Using the rpoD Gene.</title>
        <authorList>
            <consortium name="The Broad Institute Genome Sequencing Platform"/>
            <person name="Girard L."/>
            <person name="Lood C."/>
            <person name="Rokni-Zadeh H."/>
            <person name="van Noort V."/>
            <person name="Lavigne R."/>
            <person name="De Mot R."/>
        </authorList>
    </citation>
    <scope>NUCLEOTIDE SEQUENCE</scope>
    <source>
        <strain evidence="1 3">RW4S2</strain>
    </source>
</reference>
<gene>
    <name evidence="2" type="ORF">HU738_008615</name>
    <name evidence="1" type="ORF">HU738_14750</name>
</gene>
<dbReference type="Proteomes" id="UP000628137">
    <property type="component" value="Unassembled WGS sequence"/>
</dbReference>
<organism evidence="1">
    <name type="scientific">Pseudomonas vlassakiae</name>
    <dbReference type="NCBI Taxonomy" id="485888"/>
    <lineage>
        <taxon>Bacteria</taxon>
        <taxon>Pseudomonadati</taxon>
        <taxon>Pseudomonadota</taxon>
        <taxon>Gammaproteobacteria</taxon>
        <taxon>Pseudomonadales</taxon>
        <taxon>Pseudomonadaceae</taxon>
        <taxon>Pseudomonas</taxon>
    </lineage>
</organism>
<sequence>MNVSSTVSFAKQQLIYLLYGERRIYQLEAKLSILTALARSKPGELPTIRVLTDQPQAFDGWPVEVIALEAEQLQAWSGDGGYIHRRKACAIAHAAPWADKTIFIDTDTVFLQSPLQLFQQVDARQFLVDEIEMSWVEALRANYYASFTQALTDCGDAPASDLRLCNSGVLGFSLENAGIAERAVHRIDAWTPYAATLHTIEQIAFSFELHGKQINQARGVISHYFAMKPFIHAVLEVFFARHGDRFDARMLELALQVPVQRPEPSWFDRLTAKWSLKRLPPEMRGIGRKLLYGSFIGNDEYQQACKVIWWRSALEDMRRQGGCDWSNGWPRGLPRLPEADEQVVMAMARESLEVC</sequence>
<accession>A0A923GK89</accession>
<evidence type="ECO:0008006" key="4">
    <source>
        <dbReference type="Google" id="ProtNLM"/>
    </source>
</evidence>
<comment type="caution">
    <text evidence="1">The sequence shown here is derived from an EMBL/GenBank/DDBJ whole genome shotgun (WGS) entry which is preliminary data.</text>
</comment>
<reference evidence="1" key="2">
    <citation type="submission" date="2020-07" db="EMBL/GenBank/DDBJ databases">
        <authorList>
            <person name="Lood C."/>
            <person name="Girard L."/>
        </authorList>
    </citation>
    <scope>NUCLEOTIDE SEQUENCE</scope>
    <source>
        <strain evidence="1">RW4S2</strain>
    </source>
</reference>
<dbReference type="EMBL" id="JABWRP010000011">
    <property type="protein sequence ID" value="MBC3471815.1"/>
    <property type="molecule type" value="Genomic_DNA"/>
</dbReference>
<evidence type="ECO:0000313" key="2">
    <source>
        <dbReference type="EMBL" id="MBV4541117.1"/>
    </source>
</evidence>
<evidence type="ECO:0000313" key="3">
    <source>
        <dbReference type="Proteomes" id="UP000628137"/>
    </source>
</evidence>
<proteinExistence type="predicted"/>
<dbReference type="AlphaFoldDB" id="A0A923GK89"/>
<dbReference type="RefSeq" id="WP_186603241.1">
    <property type="nucleotide sequence ID" value="NZ_JABWRP020000005.1"/>
</dbReference>
<evidence type="ECO:0000313" key="1">
    <source>
        <dbReference type="EMBL" id="MBC3471815.1"/>
    </source>
</evidence>
<name>A0A923GK89_9PSED</name>
<keyword evidence="3" id="KW-1185">Reference proteome</keyword>